<dbReference type="Gene3D" id="3.30.2350.10">
    <property type="entry name" value="Pseudouridine synthase"/>
    <property type="match status" value="1"/>
</dbReference>
<dbReference type="CDD" id="cd02573">
    <property type="entry name" value="PseudoU_synth_EcTruB"/>
    <property type="match status" value="1"/>
</dbReference>
<dbReference type="AlphaFoldDB" id="A0A1N7AXP3"/>
<dbReference type="HAMAP" id="MF_01080">
    <property type="entry name" value="TruB_bact"/>
    <property type="match status" value="1"/>
</dbReference>
<evidence type="ECO:0000256" key="4">
    <source>
        <dbReference type="ARBA" id="ARBA00023235"/>
    </source>
</evidence>
<dbReference type="InterPro" id="IPR020103">
    <property type="entry name" value="PsdUridine_synth_cat_dom_sf"/>
</dbReference>
<dbReference type="CDD" id="cd21152">
    <property type="entry name" value="PUA_TruB_bacterial"/>
    <property type="match status" value="1"/>
</dbReference>
<evidence type="ECO:0000259" key="7">
    <source>
        <dbReference type="Pfam" id="PF09157"/>
    </source>
</evidence>
<dbReference type="PANTHER" id="PTHR13767">
    <property type="entry name" value="TRNA-PSEUDOURIDINE SYNTHASE"/>
    <property type="match status" value="1"/>
</dbReference>
<name>A0A1N7AXP3_9RHOO</name>
<evidence type="ECO:0000313" key="9">
    <source>
        <dbReference type="EMBL" id="SIR43782.1"/>
    </source>
</evidence>
<dbReference type="PANTHER" id="PTHR13767:SF2">
    <property type="entry name" value="PSEUDOURIDYLATE SYNTHASE TRUB1"/>
    <property type="match status" value="1"/>
</dbReference>
<gene>
    <name evidence="5" type="primary">truB</name>
    <name evidence="9" type="ORF">SAMN05421829_11598</name>
</gene>
<reference evidence="10" key="1">
    <citation type="submission" date="2017-01" db="EMBL/GenBank/DDBJ databases">
        <authorList>
            <person name="Varghese N."/>
            <person name="Submissions S."/>
        </authorList>
    </citation>
    <scope>NUCLEOTIDE SEQUENCE [LARGE SCALE GENOMIC DNA]</scope>
    <source>
        <strain evidence="10">ATCC 51758</strain>
    </source>
</reference>
<organism evidence="9 10">
    <name type="scientific">Aromatoleum tolulyticum</name>
    <dbReference type="NCBI Taxonomy" id="34027"/>
    <lineage>
        <taxon>Bacteria</taxon>
        <taxon>Pseudomonadati</taxon>
        <taxon>Pseudomonadota</taxon>
        <taxon>Betaproteobacteria</taxon>
        <taxon>Rhodocyclales</taxon>
        <taxon>Rhodocyclaceae</taxon>
        <taxon>Aromatoleum</taxon>
    </lineage>
</organism>
<dbReference type="Gene3D" id="2.30.130.10">
    <property type="entry name" value="PUA domain"/>
    <property type="match status" value="1"/>
</dbReference>
<evidence type="ECO:0000256" key="3">
    <source>
        <dbReference type="ARBA" id="ARBA00022694"/>
    </source>
</evidence>
<dbReference type="Pfam" id="PF01509">
    <property type="entry name" value="TruB_N"/>
    <property type="match status" value="1"/>
</dbReference>
<dbReference type="RefSeq" id="WP_076603778.1">
    <property type="nucleotide sequence ID" value="NZ_FTMD01000015.1"/>
</dbReference>
<dbReference type="OrthoDB" id="9802309at2"/>
<evidence type="ECO:0000256" key="1">
    <source>
        <dbReference type="ARBA" id="ARBA00000385"/>
    </source>
</evidence>
<feature type="domain" description="tRNA pseudouridine synthase II TruB subfamily 1 C-terminal" evidence="7">
    <location>
        <begin position="246"/>
        <end position="300"/>
    </location>
</feature>
<dbReference type="SUPFAM" id="SSF55120">
    <property type="entry name" value="Pseudouridine synthase"/>
    <property type="match status" value="1"/>
</dbReference>
<dbReference type="Pfam" id="PF16198">
    <property type="entry name" value="TruB_C_2"/>
    <property type="match status" value="1"/>
</dbReference>
<evidence type="ECO:0000313" key="10">
    <source>
        <dbReference type="Proteomes" id="UP000186819"/>
    </source>
</evidence>
<dbReference type="GO" id="GO:0003723">
    <property type="term" value="F:RNA binding"/>
    <property type="evidence" value="ECO:0007669"/>
    <property type="project" value="InterPro"/>
</dbReference>
<dbReference type="GO" id="GO:1990481">
    <property type="term" value="P:mRNA pseudouridine synthesis"/>
    <property type="evidence" value="ECO:0007669"/>
    <property type="project" value="TreeGrafter"/>
</dbReference>
<dbReference type="SUPFAM" id="SSF88697">
    <property type="entry name" value="PUA domain-like"/>
    <property type="match status" value="1"/>
</dbReference>
<evidence type="ECO:0000256" key="5">
    <source>
        <dbReference type="HAMAP-Rule" id="MF_01080"/>
    </source>
</evidence>
<dbReference type="GO" id="GO:0160148">
    <property type="term" value="F:tRNA pseudouridine(55) synthase activity"/>
    <property type="evidence" value="ECO:0007669"/>
    <property type="project" value="UniProtKB-EC"/>
</dbReference>
<comment type="function">
    <text evidence="5">Responsible for synthesis of pseudouridine from uracil-55 in the psi GC loop of transfer RNAs.</text>
</comment>
<dbReference type="InterPro" id="IPR032819">
    <property type="entry name" value="TruB_C"/>
</dbReference>
<feature type="domain" description="tRNA pseudouridylate synthase B C-terminal" evidence="8">
    <location>
        <begin position="184"/>
        <end position="242"/>
    </location>
</feature>
<keyword evidence="10" id="KW-1185">Reference proteome</keyword>
<comment type="catalytic activity">
    <reaction evidence="1 5">
        <text>uridine(55) in tRNA = pseudouridine(55) in tRNA</text>
        <dbReference type="Rhea" id="RHEA:42532"/>
        <dbReference type="Rhea" id="RHEA-COMP:10101"/>
        <dbReference type="Rhea" id="RHEA-COMP:10102"/>
        <dbReference type="ChEBI" id="CHEBI:65314"/>
        <dbReference type="ChEBI" id="CHEBI:65315"/>
        <dbReference type="EC" id="5.4.99.25"/>
    </reaction>
</comment>
<dbReference type="EC" id="5.4.99.25" evidence="5"/>
<dbReference type="STRING" id="34027.SAMN05421829_11598"/>
<evidence type="ECO:0000259" key="6">
    <source>
        <dbReference type="Pfam" id="PF01509"/>
    </source>
</evidence>
<dbReference type="Pfam" id="PF09157">
    <property type="entry name" value="TruB-C_2"/>
    <property type="match status" value="1"/>
</dbReference>
<dbReference type="InterPro" id="IPR036974">
    <property type="entry name" value="PUA_sf"/>
</dbReference>
<dbReference type="InterPro" id="IPR015240">
    <property type="entry name" value="tRNA_sdUridine_synth_fam1_C"/>
</dbReference>
<sequence>MKAQKQFRHQRRALDGVLLLDKSQGITSNAALQTARRLLNAAKAGHTGTLDPMATGLLPLTFGEATKFSQMLLDADKEYEATVRLGIETDTGDAEGRPIAEAPVSVAENDVRTALGRLTGEIEQIPPMYSALKRDGKPLYEYARAGIEVELAPRRVTIHALELLEFAGETFRIRVACSKGTYIRTLAIDLGRILGCGAHLSALRRTRIGPFAAGSGTVTLAELEAVPADERESLLAPADALVSHLPEVVLSAAQAAGLLQGRALVYEGSERGLVRVYGDGRFLGLGELGDDCRLLPKRLVATGAAAPQS</sequence>
<protein>
    <recommendedName>
        <fullName evidence="5">tRNA pseudouridine synthase B</fullName>
        <ecNumber evidence="5">5.4.99.25</ecNumber>
    </recommendedName>
    <alternativeName>
        <fullName evidence="5">tRNA pseudouridine(55) synthase</fullName>
        <shortName evidence="5">Psi55 synthase</shortName>
    </alternativeName>
    <alternativeName>
        <fullName evidence="5">tRNA pseudouridylate synthase</fullName>
    </alternativeName>
    <alternativeName>
        <fullName evidence="5">tRNA-uridine isomerase</fullName>
    </alternativeName>
</protein>
<keyword evidence="4 5" id="KW-0413">Isomerase</keyword>
<dbReference type="FunFam" id="3.30.2350.10:FF:000011">
    <property type="entry name" value="tRNA pseudouridine synthase B"/>
    <property type="match status" value="1"/>
</dbReference>
<feature type="domain" description="Pseudouridine synthase II N-terminal" evidence="6">
    <location>
        <begin position="36"/>
        <end position="183"/>
    </location>
</feature>
<dbReference type="InterPro" id="IPR015947">
    <property type="entry name" value="PUA-like_sf"/>
</dbReference>
<keyword evidence="3 5" id="KW-0819">tRNA processing</keyword>
<accession>A0A1N7AXP3</accession>
<evidence type="ECO:0000256" key="2">
    <source>
        <dbReference type="ARBA" id="ARBA00005642"/>
    </source>
</evidence>
<comment type="similarity">
    <text evidence="2 5">Belongs to the pseudouridine synthase TruB family. Type 1 subfamily.</text>
</comment>
<dbReference type="EMBL" id="FTMD01000015">
    <property type="protein sequence ID" value="SIR43782.1"/>
    <property type="molecule type" value="Genomic_DNA"/>
</dbReference>
<feature type="active site" description="Nucleophile" evidence="5">
    <location>
        <position position="51"/>
    </location>
</feature>
<dbReference type="InterPro" id="IPR002501">
    <property type="entry name" value="PsdUridine_synth_N"/>
</dbReference>
<dbReference type="GO" id="GO:0031119">
    <property type="term" value="P:tRNA pseudouridine synthesis"/>
    <property type="evidence" value="ECO:0007669"/>
    <property type="project" value="UniProtKB-UniRule"/>
</dbReference>
<dbReference type="Proteomes" id="UP000186819">
    <property type="component" value="Unassembled WGS sequence"/>
</dbReference>
<dbReference type="InterPro" id="IPR014780">
    <property type="entry name" value="tRNA_psdUridine_synth_TruB"/>
</dbReference>
<dbReference type="NCBIfam" id="TIGR00431">
    <property type="entry name" value="TruB"/>
    <property type="match status" value="1"/>
</dbReference>
<proteinExistence type="inferred from homology"/>
<evidence type="ECO:0000259" key="8">
    <source>
        <dbReference type="Pfam" id="PF16198"/>
    </source>
</evidence>